<evidence type="ECO:0000313" key="2">
    <source>
        <dbReference type="Proteomes" id="UP000268908"/>
    </source>
</evidence>
<protein>
    <submittedName>
        <fullName evidence="1">Uncharacterized protein</fullName>
    </submittedName>
</protein>
<dbReference type="Proteomes" id="UP000268908">
    <property type="component" value="Unassembled WGS sequence"/>
</dbReference>
<name>A0A497XEL6_9PROT</name>
<sequence>MPPSPPPPPATTGAVIKKLSPGTAGTRRLLERYGAALVCVRYREIRTPDGTRRRLTTVELVVDERPAKPREAWLRIAYDETELRRAIRQAGGAWDSARHLWRAPVRAIKQLRLEDRVVENT</sequence>
<keyword evidence="2" id="KW-1185">Reference proteome</keyword>
<proteinExistence type="predicted"/>
<organism evidence="1 2">
    <name type="scientific">Sulfurisoma sediminicola</name>
    <dbReference type="NCBI Taxonomy" id="1381557"/>
    <lineage>
        <taxon>Bacteria</taxon>
        <taxon>Pseudomonadati</taxon>
        <taxon>Pseudomonadota</taxon>
        <taxon>Betaproteobacteria</taxon>
        <taxon>Nitrosomonadales</taxon>
        <taxon>Sterolibacteriaceae</taxon>
        <taxon>Sulfurisoma</taxon>
    </lineage>
</organism>
<accession>A0A497XEL6</accession>
<evidence type="ECO:0000313" key="1">
    <source>
        <dbReference type="EMBL" id="RLJ64658.1"/>
    </source>
</evidence>
<reference evidence="1 2" key="1">
    <citation type="submission" date="2018-10" db="EMBL/GenBank/DDBJ databases">
        <title>Genomic Encyclopedia of Type Strains, Phase IV (KMG-IV): sequencing the most valuable type-strain genomes for metagenomic binning, comparative biology and taxonomic classification.</title>
        <authorList>
            <person name="Goeker M."/>
        </authorList>
    </citation>
    <scope>NUCLEOTIDE SEQUENCE [LARGE SCALE GENOMIC DNA]</scope>
    <source>
        <strain evidence="1 2">DSM 26916</strain>
    </source>
</reference>
<gene>
    <name evidence="1" type="ORF">DFR35_1299</name>
</gene>
<comment type="caution">
    <text evidence="1">The sequence shown here is derived from an EMBL/GenBank/DDBJ whole genome shotgun (WGS) entry which is preliminary data.</text>
</comment>
<dbReference type="EMBL" id="RCCI01000005">
    <property type="protein sequence ID" value="RLJ64658.1"/>
    <property type="molecule type" value="Genomic_DNA"/>
</dbReference>
<dbReference type="AlphaFoldDB" id="A0A497XEL6"/>